<sequence>MVVGTIHRSGGIIWADLLGRVQLAYDREEDRLVLATEGIYIRADDS</sequence>
<evidence type="ECO:0000313" key="1">
    <source>
        <dbReference type="EMBL" id="KDS37538.1"/>
    </source>
</evidence>
<name>A0AB34LBY5_PARDI</name>
<comment type="caution">
    <text evidence="1">The sequence shown here is derived from an EMBL/GenBank/DDBJ whole genome shotgun (WGS) entry which is preliminary data.</text>
</comment>
<dbReference type="Proteomes" id="UP000027850">
    <property type="component" value="Unassembled WGS sequence"/>
</dbReference>
<dbReference type="AlphaFoldDB" id="A0AB34LBY5"/>
<evidence type="ECO:0000313" key="2">
    <source>
        <dbReference type="Proteomes" id="UP000027850"/>
    </source>
</evidence>
<proteinExistence type="predicted"/>
<protein>
    <submittedName>
        <fullName evidence="1">Uncharacterized protein</fullName>
    </submittedName>
</protein>
<organism evidence="1 2">
    <name type="scientific">Parabacteroides distasonis str. 3776 D15 i</name>
    <dbReference type="NCBI Taxonomy" id="1339342"/>
    <lineage>
        <taxon>Bacteria</taxon>
        <taxon>Pseudomonadati</taxon>
        <taxon>Bacteroidota</taxon>
        <taxon>Bacteroidia</taxon>
        <taxon>Bacteroidales</taxon>
        <taxon>Tannerellaceae</taxon>
        <taxon>Parabacteroides</taxon>
    </lineage>
</organism>
<reference evidence="1 2" key="1">
    <citation type="submission" date="2014-04" db="EMBL/GenBank/DDBJ databases">
        <authorList>
            <person name="Sears C."/>
            <person name="Carroll K."/>
            <person name="Sack B.R."/>
            <person name="Qadri F."/>
            <person name="Myers L.L."/>
            <person name="Chung G.-T."/>
            <person name="Escheverria P."/>
            <person name="Fraser C.M."/>
            <person name="Sadzewicz L."/>
            <person name="Shefchek K.A."/>
            <person name="Tallon L."/>
            <person name="Das S.P."/>
            <person name="Daugherty S."/>
            <person name="Mongodin E.F."/>
        </authorList>
    </citation>
    <scope>NUCLEOTIDE SEQUENCE [LARGE SCALE GENOMIC DNA]</scope>
    <source>
        <strain evidence="1 2">3776 D15 i</strain>
    </source>
</reference>
<accession>A0AB34LBY5</accession>
<gene>
    <name evidence="1" type="ORF">M091_0351</name>
</gene>
<dbReference type="EMBL" id="JNHK01000088">
    <property type="protein sequence ID" value="KDS37538.1"/>
    <property type="molecule type" value="Genomic_DNA"/>
</dbReference>